<evidence type="ECO:0000256" key="16">
    <source>
        <dbReference type="RuleBase" id="RU003464"/>
    </source>
</evidence>
<evidence type="ECO:0000256" key="2">
    <source>
        <dbReference type="ARBA" id="ARBA00004496"/>
    </source>
</evidence>
<evidence type="ECO:0000256" key="9">
    <source>
        <dbReference type="ARBA" id="ARBA00022679"/>
    </source>
</evidence>
<feature type="binding site" evidence="15">
    <location>
        <begin position="132"/>
        <end position="137"/>
    </location>
    <ligand>
        <name>S-adenosyl-L-methionine</name>
        <dbReference type="ChEBI" id="CHEBI:59789"/>
    </ligand>
</feature>
<dbReference type="InterPro" id="IPR023148">
    <property type="entry name" value="tRNA_m1G_MeTrfase_C_sf"/>
</dbReference>
<evidence type="ECO:0000256" key="13">
    <source>
        <dbReference type="ARBA" id="ARBA00033392"/>
    </source>
</evidence>
<dbReference type="NCBIfam" id="TIGR00088">
    <property type="entry name" value="trmD"/>
    <property type="match status" value="1"/>
</dbReference>
<evidence type="ECO:0000256" key="10">
    <source>
        <dbReference type="ARBA" id="ARBA00022691"/>
    </source>
</evidence>
<keyword evidence="10 15" id="KW-0949">S-adenosyl-L-methionine</keyword>
<evidence type="ECO:0000256" key="7">
    <source>
        <dbReference type="ARBA" id="ARBA00022490"/>
    </source>
</evidence>
<dbReference type="InterPro" id="IPR002649">
    <property type="entry name" value="tRNA_m1G_MeTrfase_TrmD"/>
</dbReference>
<dbReference type="InterPro" id="IPR029026">
    <property type="entry name" value="tRNA_m1G_MTases_N"/>
</dbReference>
<comment type="catalytic activity">
    <reaction evidence="14 15 16">
        <text>guanosine(37) in tRNA + S-adenosyl-L-methionine = N(1)-methylguanosine(37) in tRNA + S-adenosyl-L-homocysteine + H(+)</text>
        <dbReference type="Rhea" id="RHEA:36899"/>
        <dbReference type="Rhea" id="RHEA-COMP:10145"/>
        <dbReference type="Rhea" id="RHEA-COMP:10147"/>
        <dbReference type="ChEBI" id="CHEBI:15378"/>
        <dbReference type="ChEBI" id="CHEBI:57856"/>
        <dbReference type="ChEBI" id="CHEBI:59789"/>
        <dbReference type="ChEBI" id="CHEBI:73542"/>
        <dbReference type="ChEBI" id="CHEBI:74269"/>
        <dbReference type="EC" id="2.1.1.228"/>
    </reaction>
</comment>
<evidence type="ECO:0000256" key="4">
    <source>
        <dbReference type="ARBA" id="ARBA00011738"/>
    </source>
</evidence>
<dbReference type="PIRSF" id="PIRSF000386">
    <property type="entry name" value="tRNA_mtase"/>
    <property type="match status" value="1"/>
</dbReference>
<evidence type="ECO:0000313" key="19">
    <source>
        <dbReference type="Proteomes" id="UP001317705"/>
    </source>
</evidence>
<evidence type="ECO:0000256" key="8">
    <source>
        <dbReference type="ARBA" id="ARBA00022603"/>
    </source>
</evidence>
<comment type="subcellular location">
    <subcellularLocation>
        <location evidence="2 15 16">Cytoplasm</location>
    </subcellularLocation>
</comment>
<dbReference type="CDD" id="cd18080">
    <property type="entry name" value="TrmD-like"/>
    <property type="match status" value="1"/>
</dbReference>
<evidence type="ECO:0000256" key="3">
    <source>
        <dbReference type="ARBA" id="ARBA00007630"/>
    </source>
</evidence>
<gene>
    <name evidence="15 18" type="primary">trmD</name>
    <name evidence="18" type="ORF">GURASL_06990</name>
</gene>
<dbReference type="EC" id="2.1.1.228" evidence="5 15"/>
<dbReference type="SUPFAM" id="SSF75217">
    <property type="entry name" value="alpha/beta knot"/>
    <property type="match status" value="1"/>
</dbReference>
<comment type="subunit">
    <text evidence="4 15 16">Homodimer.</text>
</comment>
<dbReference type="InterPro" id="IPR016009">
    <property type="entry name" value="tRNA_MeTrfase_TRMD/TRM10"/>
</dbReference>
<evidence type="ECO:0000256" key="1">
    <source>
        <dbReference type="ARBA" id="ARBA00002634"/>
    </source>
</evidence>
<name>A0ABM8EH64_9BACT</name>
<keyword evidence="11 15" id="KW-0819">tRNA processing</keyword>
<evidence type="ECO:0000259" key="17">
    <source>
        <dbReference type="Pfam" id="PF01746"/>
    </source>
</evidence>
<evidence type="ECO:0000256" key="6">
    <source>
        <dbReference type="ARBA" id="ARBA00014679"/>
    </source>
</evidence>
<keyword evidence="19" id="KW-1185">Reference proteome</keyword>
<reference evidence="18 19" key="1">
    <citation type="submission" date="2022-12" db="EMBL/GenBank/DDBJ databases">
        <title>Polyphasic characterization of Geotalea uranireducens NIT-SL11 newly isolated from a complex of sewage sludge and microbially reduced graphene oxide.</title>
        <authorList>
            <person name="Xie L."/>
            <person name="Yoshida N."/>
            <person name="Meng L."/>
        </authorList>
    </citation>
    <scope>NUCLEOTIDE SEQUENCE [LARGE SCALE GENOMIC DNA]</scope>
    <source>
        <strain evidence="18 19">NIT-SL11</strain>
    </source>
</reference>
<dbReference type="PANTHER" id="PTHR46417">
    <property type="entry name" value="TRNA (GUANINE-N(1)-)-METHYLTRANSFERASE"/>
    <property type="match status" value="1"/>
</dbReference>
<keyword evidence="7 15" id="KW-0963">Cytoplasm</keyword>
<dbReference type="Gene3D" id="3.40.1280.10">
    <property type="match status" value="1"/>
</dbReference>
<evidence type="ECO:0000256" key="12">
    <source>
        <dbReference type="ARBA" id="ARBA00029736"/>
    </source>
</evidence>
<dbReference type="EMBL" id="AP027151">
    <property type="protein sequence ID" value="BDV41776.1"/>
    <property type="molecule type" value="Genomic_DNA"/>
</dbReference>
<evidence type="ECO:0000256" key="15">
    <source>
        <dbReference type="HAMAP-Rule" id="MF_00605"/>
    </source>
</evidence>
<evidence type="ECO:0000313" key="18">
    <source>
        <dbReference type="EMBL" id="BDV41776.1"/>
    </source>
</evidence>
<dbReference type="Gene3D" id="1.10.1270.20">
    <property type="entry name" value="tRNA(m1g37)methyltransferase, domain 2"/>
    <property type="match status" value="1"/>
</dbReference>
<feature type="binding site" evidence="15">
    <location>
        <position position="112"/>
    </location>
    <ligand>
        <name>S-adenosyl-L-methionine</name>
        <dbReference type="ChEBI" id="CHEBI:59789"/>
    </ligand>
</feature>
<sequence length="245" mass="27390">MKFDILTLFPAMFAGPFTESIIRRAVAGGRLELRLHDIRDYARDKHRVVDDAPYGGGDGMVMKVEPLAACIEAVRQERPRARVILTSPRGRVFDHALARELVHEEELIIICGRYEGVDERVRDLLVDDELSIGDFVLTGGELAAMVIVDAVARFIPGVLGSPGSAEADSFSDGLLEYPQYTRPVEYRGLRVPEELLSGNHAAVARWRRRKSLETTLRARPDLLRQVPLSPEDQEFLRGLGYQGEP</sequence>
<evidence type="ECO:0000256" key="11">
    <source>
        <dbReference type="ARBA" id="ARBA00022694"/>
    </source>
</evidence>
<keyword evidence="9 15" id="KW-0808">Transferase</keyword>
<accession>A0ABM8EH64</accession>
<comment type="similarity">
    <text evidence="3 15 16">Belongs to the RNA methyltransferase TrmD family.</text>
</comment>
<evidence type="ECO:0000256" key="14">
    <source>
        <dbReference type="ARBA" id="ARBA00047783"/>
    </source>
</evidence>
<dbReference type="NCBIfam" id="NF000648">
    <property type="entry name" value="PRK00026.1"/>
    <property type="match status" value="1"/>
</dbReference>
<feature type="domain" description="tRNA methyltransferase TRMD/TRM10-type" evidence="17">
    <location>
        <begin position="1"/>
        <end position="224"/>
    </location>
</feature>
<protein>
    <recommendedName>
        <fullName evidence="6 15">tRNA (guanine-N(1)-)-methyltransferase</fullName>
        <ecNumber evidence="5 15">2.1.1.228</ecNumber>
    </recommendedName>
    <alternativeName>
        <fullName evidence="12 15">M1G-methyltransferase</fullName>
    </alternativeName>
    <alternativeName>
        <fullName evidence="13 15">tRNA [GM37] methyltransferase</fullName>
    </alternativeName>
</protein>
<dbReference type="HAMAP" id="MF_00605">
    <property type="entry name" value="TrmD"/>
    <property type="match status" value="1"/>
</dbReference>
<dbReference type="PANTHER" id="PTHR46417:SF1">
    <property type="entry name" value="TRNA (GUANINE-N(1)-)-METHYLTRANSFERASE"/>
    <property type="match status" value="1"/>
</dbReference>
<dbReference type="Pfam" id="PF01746">
    <property type="entry name" value="tRNA_m1G_MT"/>
    <property type="match status" value="1"/>
</dbReference>
<dbReference type="RefSeq" id="WP_282001808.1">
    <property type="nucleotide sequence ID" value="NZ_AP027151.1"/>
</dbReference>
<keyword evidence="8 15" id="KW-0489">Methyltransferase</keyword>
<organism evidence="18 19">
    <name type="scientific">Geotalea uraniireducens</name>
    <dbReference type="NCBI Taxonomy" id="351604"/>
    <lineage>
        <taxon>Bacteria</taxon>
        <taxon>Pseudomonadati</taxon>
        <taxon>Thermodesulfobacteriota</taxon>
        <taxon>Desulfuromonadia</taxon>
        <taxon>Geobacterales</taxon>
        <taxon>Geobacteraceae</taxon>
        <taxon>Geotalea</taxon>
    </lineage>
</organism>
<proteinExistence type="inferred from homology"/>
<comment type="function">
    <text evidence="1 15 16">Specifically methylates guanosine-37 in various tRNAs.</text>
</comment>
<dbReference type="Proteomes" id="UP001317705">
    <property type="component" value="Chromosome"/>
</dbReference>
<evidence type="ECO:0000256" key="5">
    <source>
        <dbReference type="ARBA" id="ARBA00012807"/>
    </source>
</evidence>
<dbReference type="InterPro" id="IPR029028">
    <property type="entry name" value="Alpha/beta_knot_MTases"/>
</dbReference>